<evidence type="ECO:0000256" key="1">
    <source>
        <dbReference type="SAM" id="SignalP"/>
    </source>
</evidence>
<accession>A0A5N6TZE0</accession>
<protein>
    <submittedName>
        <fullName evidence="2">Uncharacterized protein</fullName>
    </submittedName>
</protein>
<keyword evidence="3" id="KW-1185">Reference proteome</keyword>
<dbReference type="AlphaFoldDB" id="A0A5N6TZE0"/>
<keyword evidence="1" id="KW-0732">Signal</keyword>
<feature type="chain" id="PRO_5024800568" evidence="1">
    <location>
        <begin position="24"/>
        <end position="185"/>
    </location>
</feature>
<organism evidence="2 3">
    <name type="scientific">Aspergillus avenaceus</name>
    <dbReference type="NCBI Taxonomy" id="36643"/>
    <lineage>
        <taxon>Eukaryota</taxon>
        <taxon>Fungi</taxon>
        <taxon>Dikarya</taxon>
        <taxon>Ascomycota</taxon>
        <taxon>Pezizomycotina</taxon>
        <taxon>Eurotiomycetes</taxon>
        <taxon>Eurotiomycetidae</taxon>
        <taxon>Eurotiales</taxon>
        <taxon>Aspergillaceae</taxon>
        <taxon>Aspergillus</taxon>
        <taxon>Aspergillus subgen. Circumdati</taxon>
    </lineage>
</organism>
<reference evidence="2 3" key="1">
    <citation type="submission" date="2019-04" db="EMBL/GenBank/DDBJ databases">
        <title>Friends and foes A comparative genomics study of 23 Aspergillus species from section Flavi.</title>
        <authorList>
            <consortium name="DOE Joint Genome Institute"/>
            <person name="Kjaerbolling I."/>
            <person name="Vesth T."/>
            <person name="Frisvad J.C."/>
            <person name="Nybo J.L."/>
            <person name="Theobald S."/>
            <person name="Kildgaard S."/>
            <person name="Isbrandt T."/>
            <person name="Kuo A."/>
            <person name="Sato A."/>
            <person name="Lyhne E.K."/>
            <person name="Kogle M.E."/>
            <person name="Wiebenga A."/>
            <person name="Kun R.S."/>
            <person name="Lubbers R.J."/>
            <person name="Makela M.R."/>
            <person name="Barry K."/>
            <person name="Chovatia M."/>
            <person name="Clum A."/>
            <person name="Daum C."/>
            <person name="Haridas S."/>
            <person name="He G."/>
            <person name="LaButti K."/>
            <person name="Lipzen A."/>
            <person name="Mondo S."/>
            <person name="Riley R."/>
            <person name="Salamov A."/>
            <person name="Simmons B.A."/>
            <person name="Magnuson J.K."/>
            <person name="Henrissat B."/>
            <person name="Mortensen U.H."/>
            <person name="Larsen T.O."/>
            <person name="Devries R.P."/>
            <person name="Grigoriev I.V."/>
            <person name="Machida M."/>
            <person name="Baker S.E."/>
            <person name="Andersen M.R."/>
        </authorList>
    </citation>
    <scope>NUCLEOTIDE SEQUENCE [LARGE SCALE GENOMIC DNA]</scope>
    <source>
        <strain evidence="2 3">IBT 18842</strain>
    </source>
</reference>
<sequence>MPIFIQNVLIVFALVMHINGILASPYLGLSPTHLPGEDEFPSEGYQVIGFANVPMEHAVEWMEHGPTMWEQPTRWDLSMVGHGLYLTFKPRRGLPVPYPELSCAFAANSSEFEGIPKVYLPPLYQPNDTDVYLQTRPFEYDHGMEQDRERYIVEEIGLTHGYEVAIRVFTLTGNFIFMLPHPIGK</sequence>
<gene>
    <name evidence="2" type="ORF">BDV25DRAFT_138851</name>
</gene>
<dbReference type="Proteomes" id="UP000325780">
    <property type="component" value="Unassembled WGS sequence"/>
</dbReference>
<dbReference type="EMBL" id="ML742071">
    <property type="protein sequence ID" value="KAE8151431.1"/>
    <property type="molecule type" value="Genomic_DNA"/>
</dbReference>
<evidence type="ECO:0000313" key="2">
    <source>
        <dbReference type="EMBL" id="KAE8151431.1"/>
    </source>
</evidence>
<proteinExistence type="predicted"/>
<evidence type="ECO:0000313" key="3">
    <source>
        <dbReference type="Proteomes" id="UP000325780"/>
    </source>
</evidence>
<name>A0A5N6TZE0_ASPAV</name>
<feature type="signal peptide" evidence="1">
    <location>
        <begin position="1"/>
        <end position="23"/>
    </location>
</feature>